<evidence type="ECO:0008006" key="4">
    <source>
        <dbReference type="Google" id="ProtNLM"/>
    </source>
</evidence>
<accession>A0ABQ1QEF2</accession>
<keyword evidence="1" id="KW-1133">Transmembrane helix</keyword>
<gene>
    <name evidence="2" type="ORF">GCM10011389_34110</name>
</gene>
<organism evidence="2 3">
    <name type="scientific">Pontibacillus salipaludis</name>
    <dbReference type="NCBI Taxonomy" id="1697394"/>
    <lineage>
        <taxon>Bacteria</taxon>
        <taxon>Bacillati</taxon>
        <taxon>Bacillota</taxon>
        <taxon>Bacilli</taxon>
        <taxon>Bacillales</taxon>
        <taxon>Bacillaceae</taxon>
        <taxon>Pontibacillus</taxon>
    </lineage>
</organism>
<dbReference type="EMBL" id="BMIN01000019">
    <property type="protein sequence ID" value="GGD23554.1"/>
    <property type="molecule type" value="Genomic_DNA"/>
</dbReference>
<keyword evidence="3" id="KW-1185">Reference proteome</keyword>
<sequence>MMLVIIGMAIVTMVPRVLPAFVVDRWTFPDWVSRWLNAIPYAALGALIFPGITTVIEGKPHIGLLAGGVAIALAFFRAHTIVTVLAAIGTVYILTIL</sequence>
<dbReference type="Proteomes" id="UP000642571">
    <property type="component" value="Unassembled WGS sequence"/>
</dbReference>
<feature type="transmembrane region" description="Helical" evidence="1">
    <location>
        <begin position="63"/>
        <end position="94"/>
    </location>
</feature>
<evidence type="ECO:0000313" key="3">
    <source>
        <dbReference type="Proteomes" id="UP000642571"/>
    </source>
</evidence>
<feature type="transmembrane region" description="Helical" evidence="1">
    <location>
        <begin position="35"/>
        <end position="56"/>
    </location>
</feature>
<keyword evidence="1" id="KW-0812">Transmembrane</keyword>
<dbReference type="InterPro" id="IPR008407">
    <property type="entry name" value="Brnchd-chn_aa_trnsp_AzlD"/>
</dbReference>
<evidence type="ECO:0000256" key="1">
    <source>
        <dbReference type="SAM" id="Phobius"/>
    </source>
</evidence>
<dbReference type="RefSeq" id="WP_188655587.1">
    <property type="nucleotide sequence ID" value="NZ_BMIN01000019.1"/>
</dbReference>
<protein>
    <recommendedName>
        <fullName evidence="4">Branched-chain amino acid transporter</fullName>
    </recommendedName>
</protein>
<comment type="caution">
    <text evidence="2">The sequence shown here is derived from an EMBL/GenBank/DDBJ whole genome shotgun (WGS) entry which is preliminary data.</text>
</comment>
<reference evidence="3" key="1">
    <citation type="journal article" date="2019" name="Int. J. Syst. Evol. Microbiol.">
        <title>The Global Catalogue of Microorganisms (GCM) 10K type strain sequencing project: providing services to taxonomists for standard genome sequencing and annotation.</title>
        <authorList>
            <consortium name="The Broad Institute Genomics Platform"/>
            <consortium name="The Broad Institute Genome Sequencing Center for Infectious Disease"/>
            <person name="Wu L."/>
            <person name="Ma J."/>
        </authorList>
    </citation>
    <scope>NUCLEOTIDE SEQUENCE [LARGE SCALE GENOMIC DNA]</scope>
    <source>
        <strain evidence="3">CGMCC 1.15353</strain>
    </source>
</reference>
<evidence type="ECO:0000313" key="2">
    <source>
        <dbReference type="EMBL" id="GGD23554.1"/>
    </source>
</evidence>
<dbReference type="Pfam" id="PF05437">
    <property type="entry name" value="AzlD"/>
    <property type="match status" value="1"/>
</dbReference>
<proteinExistence type="predicted"/>
<keyword evidence="1" id="KW-0472">Membrane</keyword>
<name>A0ABQ1QEF2_9BACI</name>